<dbReference type="AlphaFoldDB" id="A0A5C5X2I1"/>
<evidence type="ECO:0000259" key="2">
    <source>
        <dbReference type="Pfam" id="PF12849"/>
    </source>
</evidence>
<evidence type="ECO:0000313" key="4">
    <source>
        <dbReference type="Proteomes" id="UP000318053"/>
    </source>
</evidence>
<proteinExistence type="predicted"/>
<keyword evidence="1" id="KW-0732">Signal</keyword>
<reference evidence="3 4" key="1">
    <citation type="submission" date="2019-02" db="EMBL/GenBank/DDBJ databases">
        <title>Deep-cultivation of Planctomycetes and their phenomic and genomic characterization uncovers novel biology.</title>
        <authorList>
            <person name="Wiegand S."/>
            <person name="Jogler M."/>
            <person name="Boedeker C."/>
            <person name="Pinto D."/>
            <person name="Vollmers J."/>
            <person name="Rivas-Marin E."/>
            <person name="Kohn T."/>
            <person name="Peeters S.H."/>
            <person name="Heuer A."/>
            <person name="Rast P."/>
            <person name="Oberbeckmann S."/>
            <person name="Bunk B."/>
            <person name="Jeske O."/>
            <person name="Meyerdierks A."/>
            <person name="Storesund J.E."/>
            <person name="Kallscheuer N."/>
            <person name="Luecker S."/>
            <person name="Lage O.M."/>
            <person name="Pohl T."/>
            <person name="Merkel B.J."/>
            <person name="Hornburger P."/>
            <person name="Mueller R.-W."/>
            <person name="Bruemmer F."/>
            <person name="Labrenz M."/>
            <person name="Spormann A.M."/>
            <person name="Op Den Camp H."/>
            <person name="Overmann J."/>
            <person name="Amann R."/>
            <person name="Jetten M.S.M."/>
            <person name="Mascher T."/>
            <person name="Medema M.H."/>
            <person name="Devos D.P."/>
            <person name="Kaster A.-K."/>
            <person name="Ovreas L."/>
            <person name="Rohde M."/>
            <person name="Galperin M.Y."/>
            <person name="Jogler C."/>
        </authorList>
    </citation>
    <scope>NUCLEOTIDE SEQUENCE [LARGE SCALE GENOMIC DNA]</scope>
    <source>
        <strain evidence="3 4">CA85</strain>
    </source>
</reference>
<evidence type="ECO:0000313" key="3">
    <source>
        <dbReference type="EMBL" id="TWT56363.1"/>
    </source>
</evidence>
<dbReference type="InterPro" id="IPR050811">
    <property type="entry name" value="Phosphate_ABC_transporter"/>
</dbReference>
<dbReference type="InterPro" id="IPR024370">
    <property type="entry name" value="PBP_domain"/>
</dbReference>
<organism evidence="3 4">
    <name type="scientific">Allorhodopirellula solitaria</name>
    <dbReference type="NCBI Taxonomy" id="2527987"/>
    <lineage>
        <taxon>Bacteria</taxon>
        <taxon>Pseudomonadati</taxon>
        <taxon>Planctomycetota</taxon>
        <taxon>Planctomycetia</taxon>
        <taxon>Pirellulales</taxon>
        <taxon>Pirellulaceae</taxon>
        <taxon>Allorhodopirellula</taxon>
    </lineage>
</organism>
<protein>
    <submittedName>
        <fullName evidence="3">Phosphate-binding protein PstS</fullName>
    </submittedName>
</protein>
<keyword evidence="4" id="KW-1185">Reference proteome</keyword>
<name>A0A5C5X2I1_9BACT</name>
<dbReference type="EMBL" id="SJPK01000014">
    <property type="protein sequence ID" value="TWT56363.1"/>
    <property type="molecule type" value="Genomic_DNA"/>
</dbReference>
<comment type="caution">
    <text evidence="3">The sequence shown here is derived from an EMBL/GenBank/DDBJ whole genome shotgun (WGS) entry which is preliminary data.</text>
</comment>
<dbReference type="Proteomes" id="UP000318053">
    <property type="component" value="Unassembled WGS sequence"/>
</dbReference>
<sequence length="341" mass="36966">MKVLTQFAILFACITPILTQSLTLAEDSGAHLSVQEIRSVLNSIPPYLPEGEVSTEIDIFGSTSMDALAHGWTHGFKKFHPKSTVVISAEGSETVFDRLSRNPSSLGMLSRPVSEAELEKLKQSGLKQPVAIMVAREGLGVFVHESNPIESISPAQFAALFSVADPTQKSEPVTWQAAGVTNDLAESPVEVIARKASSGTQTFLRNYLLPKRTIRTPKAAYASNAEVIEKLESEKNGVAICSLKCGSHSLRLVELRSGHATIPCDDHAVLMGRYPLTRPMTLVLDIGQDSEQAKATREFVRYTLHQAGQSQDILAGFFPFDPPTLLAQLAKLNPATTATEK</sequence>
<feature type="domain" description="PBP" evidence="2">
    <location>
        <begin position="52"/>
        <end position="304"/>
    </location>
</feature>
<dbReference type="Pfam" id="PF12849">
    <property type="entry name" value="PBP_like_2"/>
    <property type="match status" value="1"/>
</dbReference>
<dbReference type="SUPFAM" id="SSF53850">
    <property type="entry name" value="Periplasmic binding protein-like II"/>
    <property type="match status" value="1"/>
</dbReference>
<dbReference type="Gene3D" id="3.40.190.10">
    <property type="entry name" value="Periplasmic binding protein-like II"/>
    <property type="match status" value="2"/>
</dbReference>
<dbReference type="PANTHER" id="PTHR30570">
    <property type="entry name" value="PERIPLASMIC PHOSPHATE BINDING COMPONENT OF PHOSPHATE ABC TRANSPORTER"/>
    <property type="match status" value="1"/>
</dbReference>
<evidence type="ECO:0000256" key="1">
    <source>
        <dbReference type="ARBA" id="ARBA00022729"/>
    </source>
</evidence>
<gene>
    <name evidence="3" type="primary">pstS_2</name>
    <name evidence="3" type="ORF">CA85_43660</name>
</gene>
<dbReference type="PANTHER" id="PTHR30570:SF1">
    <property type="entry name" value="PHOSPHATE-BINDING PROTEIN PSTS"/>
    <property type="match status" value="1"/>
</dbReference>
<dbReference type="RefSeq" id="WP_186775089.1">
    <property type="nucleotide sequence ID" value="NZ_SJPK01000014.1"/>
</dbReference>
<accession>A0A5C5X2I1</accession>